<evidence type="ECO:0000259" key="2">
    <source>
        <dbReference type="Pfam" id="PF03372"/>
    </source>
</evidence>
<evidence type="ECO:0000313" key="4">
    <source>
        <dbReference type="Proteomes" id="UP000694523"/>
    </source>
</evidence>
<protein>
    <submittedName>
        <fullName evidence="3">Angel homolog 2 (Drosophila)</fullName>
    </submittedName>
</protein>
<sequence length="633" mass="70785">MFPNRNINYVPAPGRVDPSMSRLPVIPLGSYLFPQTRSALGSIRTTATAPAFSFSFPYYPQHLYTRAPPPFYPWFAPTTPAPLYHPPPLIPLRFLRPPPQFFGRSFRQICSTNGLRMERPETEREPPPKRRKSSEENNTAGKCLNREKDVERTKHSGDVQSQRRTSPKQDSGAAAEARTKEQVEGSNPWTATGAEKTSAHFNHVRAAGDVPPLQRHWEPCPLRRSDVPLPPGGSAGFDFTVMSYNILSQDLLVDNSYLYRHCDPLVLLWEYRLPRILREIQAHDADILCLQEVQEDHFIRQIRPALEALGYQCEYKKRTGYKSDGCAVVFKTSRLSLLSANPVEYFRRGDTLLDRDNVGLVVRLSPASDPASSFCVANTHLLYNPRRGDIKLAQLAILLAEVKRMSRLPDGSTNPVLLCGDFNSTPWSPLYRFLTTGCLDYKGMPIGMVSGQEKHSRTQRQLCCPLWSKTLGINSLCQYQEGNSDCRPQGDVQEKPGEASCESPTVEGAISDLTVDDDAPNPSQDVSQRWRVSHSLKLLSSYDHRLSPDGREEITTCHSRTAITVDYILYTPDSPAGPSPSSSSSLPGGRGLQLLGRLSLVGLSELEQVNGLPNRNHSSDHLPLLARFRLLQR</sequence>
<dbReference type="InterPro" id="IPR036691">
    <property type="entry name" value="Endo/exonu/phosph_ase_sf"/>
</dbReference>
<feature type="region of interest" description="Disordered" evidence="1">
    <location>
        <begin position="484"/>
        <end position="504"/>
    </location>
</feature>
<feature type="region of interest" description="Disordered" evidence="1">
    <location>
        <begin position="112"/>
        <end position="193"/>
    </location>
</feature>
<dbReference type="GO" id="GO:0000175">
    <property type="term" value="F:3'-5'-RNA exonuclease activity"/>
    <property type="evidence" value="ECO:0007669"/>
    <property type="project" value="TreeGrafter"/>
</dbReference>
<keyword evidence="4" id="KW-1185">Reference proteome</keyword>
<organism evidence="3 4">
    <name type="scientific">Neogobius melanostomus</name>
    <name type="common">round goby</name>
    <dbReference type="NCBI Taxonomy" id="47308"/>
    <lineage>
        <taxon>Eukaryota</taxon>
        <taxon>Metazoa</taxon>
        <taxon>Chordata</taxon>
        <taxon>Craniata</taxon>
        <taxon>Vertebrata</taxon>
        <taxon>Euteleostomi</taxon>
        <taxon>Actinopterygii</taxon>
        <taxon>Neopterygii</taxon>
        <taxon>Teleostei</taxon>
        <taxon>Neoteleostei</taxon>
        <taxon>Acanthomorphata</taxon>
        <taxon>Gobiaria</taxon>
        <taxon>Gobiiformes</taxon>
        <taxon>Gobioidei</taxon>
        <taxon>Gobiidae</taxon>
        <taxon>Benthophilinae</taxon>
        <taxon>Neogobiini</taxon>
        <taxon>Neogobius</taxon>
    </lineage>
</organism>
<dbReference type="GO" id="GO:0070935">
    <property type="term" value="P:3'-UTR-mediated mRNA stabilization"/>
    <property type="evidence" value="ECO:0007669"/>
    <property type="project" value="TreeGrafter"/>
</dbReference>
<name>A0A8C6TQE6_9GOBI</name>
<dbReference type="InterPro" id="IPR050410">
    <property type="entry name" value="CCR4/nocturin_mRNA_transcr"/>
</dbReference>
<dbReference type="Gene3D" id="3.60.10.10">
    <property type="entry name" value="Endonuclease/exonuclease/phosphatase"/>
    <property type="match status" value="1"/>
</dbReference>
<dbReference type="Pfam" id="PF03372">
    <property type="entry name" value="Exo_endo_phos"/>
    <property type="match status" value="1"/>
</dbReference>
<feature type="domain" description="Endonuclease/exonuclease/phosphatase" evidence="2">
    <location>
        <begin position="242"/>
        <end position="572"/>
    </location>
</feature>
<dbReference type="PANTHER" id="PTHR12121">
    <property type="entry name" value="CARBON CATABOLITE REPRESSOR PROTEIN 4"/>
    <property type="match status" value="1"/>
</dbReference>
<reference evidence="3" key="1">
    <citation type="submission" date="2025-08" db="UniProtKB">
        <authorList>
            <consortium name="Ensembl"/>
        </authorList>
    </citation>
    <scope>IDENTIFICATION</scope>
</reference>
<proteinExistence type="predicted"/>
<feature type="compositionally biased region" description="Basic and acidic residues" evidence="1">
    <location>
        <begin position="116"/>
        <end position="128"/>
    </location>
</feature>
<dbReference type="Ensembl" id="ENSNMLT00000024385.1">
    <property type="protein sequence ID" value="ENSNMLP00000021752.1"/>
    <property type="gene ID" value="ENSNMLG00000014100.1"/>
</dbReference>
<reference evidence="3" key="2">
    <citation type="submission" date="2025-09" db="UniProtKB">
        <authorList>
            <consortium name="Ensembl"/>
        </authorList>
    </citation>
    <scope>IDENTIFICATION</scope>
</reference>
<dbReference type="Proteomes" id="UP000694523">
    <property type="component" value="Unplaced"/>
</dbReference>
<dbReference type="SUPFAM" id="SSF56219">
    <property type="entry name" value="DNase I-like"/>
    <property type="match status" value="1"/>
</dbReference>
<dbReference type="AlphaFoldDB" id="A0A8C6TQE6"/>
<accession>A0A8C6TQE6</accession>
<feature type="compositionally biased region" description="Basic and acidic residues" evidence="1">
    <location>
        <begin position="144"/>
        <end position="157"/>
    </location>
</feature>
<dbReference type="GO" id="GO:0003730">
    <property type="term" value="F:mRNA 3'-UTR binding"/>
    <property type="evidence" value="ECO:0007669"/>
    <property type="project" value="TreeGrafter"/>
</dbReference>
<evidence type="ECO:0000313" key="3">
    <source>
        <dbReference type="Ensembl" id="ENSNMLP00000021752.1"/>
    </source>
</evidence>
<dbReference type="PANTHER" id="PTHR12121:SF27">
    <property type="entry name" value="PROTEIN ANGEL HOMOLOG 2"/>
    <property type="match status" value="1"/>
</dbReference>
<dbReference type="InterPro" id="IPR005135">
    <property type="entry name" value="Endo/exonuclease/phosphatase"/>
</dbReference>
<evidence type="ECO:0000256" key="1">
    <source>
        <dbReference type="SAM" id="MobiDB-lite"/>
    </source>
</evidence>